<comment type="caution">
    <text evidence="1">The sequence shown here is derived from an EMBL/GenBank/DDBJ whole genome shotgun (WGS) entry which is preliminary data.</text>
</comment>
<organism evidence="1 2">
    <name type="scientific">Comamonas nitrativorans</name>
    <dbReference type="NCBI Taxonomy" id="108437"/>
    <lineage>
        <taxon>Bacteria</taxon>
        <taxon>Pseudomonadati</taxon>
        <taxon>Pseudomonadota</taxon>
        <taxon>Betaproteobacteria</taxon>
        <taxon>Burkholderiales</taxon>
        <taxon>Comamonadaceae</taxon>
        <taxon>Comamonas</taxon>
    </lineage>
</organism>
<gene>
    <name evidence="1" type="ORF">ACFO3A_13950</name>
</gene>
<reference evidence="2" key="1">
    <citation type="journal article" date="2019" name="Int. J. Syst. Evol. Microbiol.">
        <title>The Global Catalogue of Microorganisms (GCM) 10K type strain sequencing project: providing services to taxonomists for standard genome sequencing and annotation.</title>
        <authorList>
            <consortium name="The Broad Institute Genomics Platform"/>
            <consortium name="The Broad Institute Genome Sequencing Center for Infectious Disease"/>
            <person name="Wu L."/>
            <person name="Ma J."/>
        </authorList>
    </citation>
    <scope>NUCLEOTIDE SEQUENCE [LARGE SCALE GENOMIC DNA]</scope>
    <source>
        <strain evidence="2">JCM 11650</strain>
    </source>
</reference>
<evidence type="ECO:0000313" key="2">
    <source>
        <dbReference type="Proteomes" id="UP001595967"/>
    </source>
</evidence>
<evidence type="ECO:0000313" key="1">
    <source>
        <dbReference type="EMBL" id="MFC4623303.1"/>
    </source>
</evidence>
<protein>
    <recommendedName>
        <fullName evidence="3">Transposase</fullName>
    </recommendedName>
</protein>
<sequence>MPVSACMDLYNGEIVAYRTARRPVFELVSGTHEAALARTRCAAELIVHSDQGWHYKMQPYRCSRNVESSKA</sequence>
<name>A0ABV9GYK3_9BURK</name>
<accession>A0ABV9GYK3</accession>
<dbReference type="EMBL" id="JBHSEW010000014">
    <property type="protein sequence ID" value="MFC4623303.1"/>
    <property type="molecule type" value="Genomic_DNA"/>
</dbReference>
<keyword evidence="2" id="KW-1185">Reference proteome</keyword>
<dbReference type="RefSeq" id="WP_377727555.1">
    <property type="nucleotide sequence ID" value="NZ_JBHSEW010000014.1"/>
</dbReference>
<dbReference type="Proteomes" id="UP001595967">
    <property type="component" value="Unassembled WGS sequence"/>
</dbReference>
<proteinExistence type="predicted"/>
<evidence type="ECO:0008006" key="3">
    <source>
        <dbReference type="Google" id="ProtNLM"/>
    </source>
</evidence>